<evidence type="ECO:0000313" key="10">
    <source>
        <dbReference type="EnsemblMetazoa" id="LLOJ003171-PA"/>
    </source>
</evidence>
<dbReference type="PANTHER" id="PTHR24394">
    <property type="entry name" value="ZINC FINGER PROTEIN"/>
    <property type="match status" value="1"/>
</dbReference>
<dbReference type="SMART" id="SM00355">
    <property type="entry name" value="ZnF_C2H2"/>
    <property type="match status" value="7"/>
</dbReference>
<keyword evidence="3" id="KW-0677">Repeat</keyword>
<evidence type="ECO:0000256" key="5">
    <source>
        <dbReference type="ARBA" id="ARBA00022833"/>
    </source>
</evidence>
<dbReference type="VEuPathDB" id="VectorBase:LLOJ003171"/>
<dbReference type="PANTHER" id="PTHR24394:SF29">
    <property type="entry name" value="MYONEURIN"/>
    <property type="match status" value="1"/>
</dbReference>
<dbReference type="PROSITE" id="PS50157">
    <property type="entry name" value="ZINC_FINGER_C2H2_2"/>
    <property type="match status" value="7"/>
</dbReference>
<evidence type="ECO:0000256" key="3">
    <source>
        <dbReference type="ARBA" id="ARBA00022737"/>
    </source>
</evidence>
<dbReference type="FunFam" id="3.30.160.60:FF:000145">
    <property type="entry name" value="Zinc finger protein 574"/>
    <property type="match status" value="1"/>
</dbReference>
<evidence type="ECO:0000256" key="7">
    <source>
        <dbReference type="PROSITE-ProRule" id="PRU00042"/>
    </source>
</evidence>
<accession>A0A1B0CFQ0</accession>
<comment type="subcellular location">
    <subcellularLocation>
        <location evidence="1">Nucleus</location>
    </subcellularLocation>
</comment>
<name>A0A1B0CFQ0_LUTLO</name>
<dbReference type="GO" id="GO:0000981">
    <property type="term" value="F:DNA-binding transcription factor activity, RNA polymerase II-specific"/>
    <property type="evidence" value="ECO:0007669"/>
    <property type="project" value="TreeGrafter"/>
</dbReference>
<protein>
    <recommendedName>
        <fullName evidence="9">C2H2-type domain-containing protein</fullName>
    </recommendedName>
</protein>
<dbReference type="EnsemblMetazoa" id="LLOJ003171-RA">
    <property type="protein sequence ID" value="LLOJ003171-PA"/>
    <property type="gene ID" value="LLOJ003171"/>
</dbReference>
<feature type="compositionally biased region" description="Basic residues" evidence="8">
    <location>
        <begin position="109"/>
        <end position="119"/>
    </location>
</feature>
<dbReference type="InterPro" id="IPR013087">
    <property type="entry name" value="Znf_C2H2_type"/>
</dbReference>
<organism evidence="10 11">
    <name type="scientific">Lutzomyia longipalpis</name>
    <name type="common">Sand fly</name>
    <dbReference type="NCBI Taxonomy" id="7200"/>
    <lineage>
        <taxon>Eukaryota</taxon>
        <taxon>Metazoa</taxon>
        <taxon>Ecdysozoa</taxon>
        <taxon>Arthropoda</taxon>
        <taxon>Hexapoda</taxon>
        <taxon>Insecta</taxon>
        <taxon>Pterygota</taxon>
        <taxon>Neoptera</taxon>
        <taxon>Endopterygota</taxon>
        <taxon>Diptera</taxon>
        <taxon>Nematocera</taxon>
        <taxon>Psychodoidea</taxon>
        <taxon>Psychodidae</taxon>
        <taxon>Lutzomyia</taxon>
        <taxon>Lutzomyia</taxon>
    </lineage>
</organism>
<dbReference type="SUPFAM" id="SSF57667">
    <property type="entry name" value="beta-beta-alpha zinc fingers"/>
    <property type="match status" value="4"/>
</dbReference>
<feature type="domain" description="C2H2-type" evidence="9">
    <location>
        <begin position="291"/>
        <end position="318"/>
    </location>
</feature>
<dbReference type="GO" id="GO:0008270">
    <property type="term" value="F:zinc ion binding"/>
    <property type="evidence" value="ECO:0007669"/>
    <property type="project" value="UniProtKB-KW"/>
</dbReference>
<feature type="domain" description="C2H2-type" evidence="9">
    <location>
        <begin position="206"/>
        <end position="235"/>
    </location>
</feature>
<evidence type="ECO:0000256" key="1">
    <source>
        <dbReference type="ARBA" id="ARBA00004123"/>
    </source>
</evidence>
<feature type="domain" description="C2H2-type" evidence="9">
    <location>
        <begin position="176"/>
        <end position="204"/>
    </location>
</feature>
<dbReference type="EMBL" id="AJWK01010250">
    <property type="status" value="NOT_ANNOTATED_CDS"/>
    <property type="molecule type" value="Genomic_DNA"/>
</dbReference>
<keyword evidence="11" id="KW-1185">Reference proteome</keyword>
<dbReference type="VEuPathDB" id="VectorBase:LLONM1_004163"/>
<evidence type="ECO:0000256" key="4">
    <source>
        <dbReference type="ARBA" id="ARBA00022771"/>
    </source>
</evidence>
<dbReference type="Proteomes" id="UP000092461">
    <property type="component" value="Unassembled WGS sequence"/>
</dbReference>
<dbReference type="InterPro" id="IPR036236">
    <property type="entry name" value="Znf_C2H2_sf"/>
</dbReference>
<feature type="compositionally biased region" description="Basic and acidic residues" evidence="8">
    <location>
        <begin position="89"/>
        <end position="99"/>
    </location>
</feature>
<feature type="domain" description="C2H2-type" evidence="9">
    <location>
        <begin position="319"/>
        <end position="350"/>
    </location>
</feature>
<keyword evidence="4 7" id="KW-0863">Zinc-finger</keyword>
<keyword evidence="2" id="KW-0479">Metal-binding</keyword>
<dbReference type="AlphaFoldDB" id="A0A1B0CFQ0"/>
<keyword evidence="5" id="KW-0862">Zinc</keyword>
<sequence>MYYYHHMNVEYVKNEYKLFFAGGELPSDEVILETVSLFESTGSIHISHDMCMKDPFEMVEVEGRNFSVEVKSEPEELGQGDFNVFQEESSEKLDVPMKEEDSDEYTPIRSRKLRKSKKKATVEGKEETEEQCVNKKEQPEDMEEEKPTFSCKDCNLTFNVKTQFAKHLRTHPPKEYTCEKCGKKYKKKNHAEYHMKICHGDYAEEFRCNIEGCGKVLKCKENLKRHQRIHKARNFVCDVCGGRFINQRNMEIHMRTHTGARPYECDICHKKFASTCTLRIHIRYHTGERPYKCDFCDNAFVDKQTMIVHRRQHTGEQPYSCPYEDCNRFFKQKQNLRSHLKHIHHVQSQPNATKPFK</sequence>
<dbReference type="Pfam" id="PF00096">
    <property type="entry name" value="zf-C2H2"/>
    <property type="match status" value="6"/>
</dbReference>
<dbReference type="PROSITE" id="PS00028">
    <property type="entry name" value="ZINC_FINGER_C2H2_1"/>
    <property type="match status" value="7"/>
</dbReference>
<evidence type="ECO:0000256" key="2">
    <source>
        <dbReference type="ARBA" id="ARBA00022723"/>
    </source>
</evidence>
<evidence type="ECO:0000256" key="8">
    <source>
        <dbReference type="SAM" id="MobiDB-lite"/>
    </source>
</evidence>
<dbReference type="Gene3D" id="3.30.160.60">
    <property type="entry name" value="Classic Zinc Finger"/>
    <property type="match status" value="6"/>
</dbReference>
<dbReference type="FunFam" id="3.30.160.60:FF:002343">
    <property type="entry name" value="Zinc finger protein 33A"/>
    <property type="match status" value="1"/>
</dbReference>
<feature type="domain" description="C2H2-type" evidence="9">
    <location>
        <begin position="149"/>
        <end position="176"/>
    </location>
</feature>
<dbReference type="GO" id="GO:0005634">
    <property type="term" value="C:nucleus"/>
    <property type="evidence" value="ECO:0007669"/>
    <property type="project" value="UniProtKB-SubCell"/>
</dbReference>
<evidence type="ECO:0000256" key="6">
    <source>
        <dbReference type="ARBA" id="ARBA00023242"/>
    </source>
</evidence>
<dbReference type="FunFam" id="3.30.160.60:FF:001049">
    <property type="entry name" value="zinc finger protein 319"/>
    <property type="match status" value="1"/>
</dbReference>
<keyword evidence="6" id="KW-0539">Nucleus</keyword>
<evidence type="ECO:0000313" key="11">
    <source>
        <dbReference type="Proteomes" id="UP000092461"/>
    </source>
</evidence>
<evidence type="ECO:0000259" key="9">
    <source>
        <dbReference type="PROSITE" id="PS50157"/>
    </source>
</evidence>
<proteinExistence type="predicted"/>
<reference evidence="10" key="1">
    <citation type="submission" date="2020-05" db="UniProtKB">
        <authorList>
            <consortium name="EnsemblMetazoa"/>
        </authorList>
    </citation>
    <scope>IDENTIFICATION</scope>
    <source>
        <strain evidence="10">Jacobina</strain>
    </source>
</reference>
<feature type="domain" description="C2H2-type" evidence="9">
    <location>
        <begin position="235"/>
        <end position="262"/>
    </location>
</feature>
<feature type="domain" description="C2H2-type" evidence="9">
    <location>
        <begin position="263"/>
        <end position="290"/>
    </location>
</feature>
<feature type="region of interest" description="Disordered" evidence="8">
    <location>
        <begin position="88"/>
        <end position="140"/>
    </location>
</feature>